<accession>A0A1Y2HTK5</accession>
<gene>
    <name evidence="2" type="ORF">BCR44DRAFT_286213</name>
</gene>
<feature type="region of interest" description="Disordered" evidence="1">
    <location>
        <begin position="1"/>
        <end position="29"/>
    </location>
</feature>
<evidence type="ECO:0000256" key="1">
    <source>
        <dbReference type="SAM" id="MobiDB-lite"/>
    </source>
</evidence>
<reference evidence="2 3" key="1">
    <citation type="submission" date="2016-07" db="EMBL/GenBank/DDBJ databases">
        <title>Pervasive Adenine N6-methylation of Active Genes in Fungi.</title>
        <authorList>
            <consortium name="DOE Joint Genome Institute"/>
            <person name="Mondo S.J."/>
            <person name="Dannebaum R.O."/>
            <person name="Kuo R.C."/>
            <person name="Labutti K."/>
            <person name="Haridas S."/>
            <person name="Kuo A."/>
            <person name="Salamov A."/>
            <person name="Ahrendt S.R."/>
            <person name="Lipzen A."/>
            <person name="Sullivan W."/>
            <person name="Andreopoulos W.B."/>
            <person name="Clum A."/>
            <person name="Lindquist E."/>
            <person name="Daum C."/>
            <person name="Ramamoorthy G.K."/>
            <person name="Gryganskyi A."/>
            <person name="Culley D."/>
            <person name="Magnuson J.K."/>
            <person name="James T.Y."/>
            <person name="O'Malley M.A."/>
            <person name="Stajich J.E."/>
            <person name="Spatafora J.W."/>
            <person name="Visel A."/>
            <person name="Grigoriev I.V."/>
        </authorList>
    </citation>
    <scope>NUCLEOTIDE SEQUENCE [LARGE SCALE GENOMIC DNA]</scope>
    <source>
        <strain evidence="2 3">PL171</strain>
    </source>
</reference>
<name>A0A1Y2HTK5_9FUNG</name>
<proteinExistence type="predicted"/>
<evidence type="ECO:0000313" key="3">
    <source>
        <dbReference type="Proteomes" id="UP000193411"/>
    </source>
</evidence>
<keyword evidence="3" id="KW-1185">Reference proteome</keyword>
<dbReference type="AlphaFoldDB" id="A0A1Y2HTK5"/>
<dbReference type="STRING" id="765915.A0A1Y2HTK5"/>
<evidence type="ECO:0000313" key="2">
    <source>
        <dbReference type="EMBL" id="ORZ37284.1"/>
    </source>
</evidence>
<dbReference type="Proteomes" id="UP000193411">
    <property type="component" value="Unassembled WGS sequence"/>
</dbReference>
<organism evidence="2 3">
    <name type="scientific">Catenaria anguillulae PL171</name>
    <dbReference type="NCBI Taxonomy" id="765915"/>
    <lineage>
        <taxon>Eukaryota</taxon>
        <taxon>Fungi</taxon>
        <taxon>Fungi incertae sedis</taxon>
        <taxon>Blastocladiomycota</taxon>
        <taxon>Blastocladiomycetes</taxon>
        <taxon>Blastocladiales</taxon>
        <taxon>Catenariaceae</taxon>
        <taxon>Catenaria</taxon>
    </lineage>
</organism>
<protein>
    <submittedName>
        <fullName evidence="2">Uncharacterized protein</fullName>
    </submittedName>
</protein>
<feature type="compositionally biased region" description="Polar residues" evidence="1">
    <location>
        <begin position="181"/>
        <end position="205"/>
    </location>
</feature>
<feature type="region of interest" description="Disordered" evidence="1">
    <location>
        <begin position="180"/>
        <end position="266"/>
    </location>
</feature>
<sequence>MVNRRYSDQDNQLPLTEPLARPRFPSTDEHGRMQQLPFLVPPHVDFPPELLTQGCPPMPMSSPPPYSFPIDHAPNVGGCPQMCVPMSPNGPGMPSPPPGLPSAYHPGSPIPVLLSWNPMMGQWMPVGPFQPHHHPGSVQYPPFMVPPHPGFGLMSPMSPNMPLPGNNFIHPCLPPPVIETCSVTGTDSPTPMQQSLPLSQDSNTPPATPDLRPETKTAQEAHQAGETYPSPPITPNIKNVARRDQAVSTTATQAEEPAETVVHTETCTQASHTHNWVRKFFPVPRYQGADTHVANSPPRPIHILHIIPPEGFPSTDLPHLLALASARLSNCTPITFKFRGPSGQLCTQFLLRFADPVAALGALSITAAWTDMHVVQWGAKVAPAKEGVLPLAPKGARKPSMSAVVTASATEAQVADGLE</sequence>
<comment type="caution">
    <text evidence="2">The sequence shown here is derived from an EMBL/GenBank/DDBJ whole genome shotgun (WGS) entry which is preliminary data.</text>
</comment>
<dbReference type="EMBL" id="MCFL01000013">
    <property type="protein sequence ID" value="ORZ37284.1"/>
    <property type="molecule type" value="Genomic_DNA"/>
</dbReference>